<reference evidence="3" key="1">
    <citation type="submission" date="2022-10" db="EMBL/GenBank/DDBJ databases">
        <title>The WGS of Solirubrobacter ginsenosidimutans DSM 21036.</title>
        <authorList>
            <person name="Jiang Z."/>
        </authorList>
    </citation>
    <scope>NUCLEOTIDE SEQUENCE</scope>
    <source>
        <strain evidence="3">DSM 21036</strain>
    </source>
</reference>
<name>A0A9X3MRB3_9ACTN</name>
<proteinExistence type="predicted"/>
<protein>
    <submittedName>
        <fullName evidence="3">DUF4430 domain-containing protein</fullName>
    </submittedName>
</protein>
<evidence type="ECO:0000259" key="2">
    <source>
        <dbReference type="Pfam" id="PF14478"/>
    </source>
</evidence>
<organism evidence="3 4">
    <name type="scientific">Solirubrobacter ginsenosidimutans</name>
    <dbReference type="NCBI Taxonomy" id="490573"/>
    <lineage>
        <taxon>Bacteria</taxon>
        <taxon>Bacillati</taxon>
        <taxon>Actinomycetota</taxon>
        <taxon>Thermoleophilia</taxon>
        <taxon>Solirubrobacterales</taxon>
        <taxon>Solirubrobacteraceae</taxon>
        <taxon>Solirubrobacter</taxon>
    </lineage>
</organism>
<comment type="caution">
    <text evidence="3">The sequence shown here is derived from an EMBL/GenBank/DDBJ whole genome shotgun (WGS) entry which is preliminary data.</text>
</comment>
<feature type="signal peptide" evidence="1">
    <location>
        <begin position="1"/>
        <end position="21"/>
    </location>
</feature>
<dbReference type="RefSeq" id="WP_270040301.1">
    <property type="nucleotide sequence ID" value="NZ_JAPDOD010000009.1"/>
</dbReference>
<feature type="chain" id="PRO_5040950253" evidence="1">
    <location>
        <begin position="22"/>
        <end position="307"/>
    </location>
</feature>
<dbReference type="PROSITE" id="PS51257">
    <property type="entry name" value="PROKAR_LIPOPROTEIN"/>
    <property type="match status" value="1"/>
</dbReference>
<evidence type="ECO:0000313" key="4">
    <source>
        <dbReference type="Proteomes" id="UP001149140"/>
    </source>
</evidence>
<gene>
    <name evidence="3" type="ORF">OM076_12665</name>
</gene>
<sequence length="307" mass="32843">MKRLSLAALVLALVVAGCGFGAGKKSGGSVSVTVSEDFGRARLAPTSRQTAREGETVMRLLQRSFDVTTRFGGNFVQEIDGVSGGREDGRRVDWFYYVNGIESSNGAGERKLYPGDRIWWDHHDWQTAMRVPAVVGAFPEPFRSGENGKKLPIRLVCFNGEDRSCDEVEKRLRDAGVPDVARSNLESSPGEVLRILVGKWSDVRKDIASRQLEQGPSVSGVFAKPSPDGASIALMSADGKAGRTLGPGSGLVAATSYQEEHPTWMITGTDDVGVAAAAAAMTEDQLRDHFALAIDAGRGVPLPLEAP</sequence>
<feature type="domain" description="Transcobalamin-like C-terminal" evidence="2">
    <location>
        <begin position="54"/>
        <end position="122"/>
    </location>
</feature>
<dbReference type="InterPro" id="IPR027954">
    <property type="entry name" value="Transcobalamin-like_C"/>
</dbReference>
<evidence type="ECO:0000256" key="1">
    <source>
        <dbReference type="SAM" id="SignalP"/>
    </source>
</evidence>
<evidence type="ECO:0000313" key="3">
    <source>
        <dbReference type="EMBL" id="MDA0161124.1"/>
    </source>
</evidence>
<accession>A0A9X3MRB3</accession>
<keyword evidence="4" id="KW-1185">Reference proteome</keyword>
<dbReference type="Gene3D" id="2.170.130.30">
    <property type="match status" value="1"/>
</dbReference>
<dbReference type="AlphaFoldDB" id="A0A9X3MRB3"/>
<keyword evidence="1" id="KW-0732">Signal</keyword>
<dbReference type="Pfam" id="PF14478">
    <property type="entry name" value="DUF4430"/>
    <property type="match status" value="1"/>
</dbReference>
<dbReference type="Proteomes" id="UP001149140">
    <property type="component" value="Unassembled WGS sequence"/>
</dbReference>
<dbReference type="EMBL" id="JAPDOD010000009">
    <property type="protein sequence ID" value="MDA0161124.1"/>
    <property type="molecule type" value="Genomic_DNA"/>
</dbReference>